<keyword evidence="1" id="KW-0677">Repeat</keyword>
<dbReference type="Gene3D" id="2.20.110.10">
    <property type="entry name" value="Histone H3 K4-specific methyltransferase SET7/9 N-terminal domain"/>
    <property type="match status" value="1"/>
</dbReference>
<proteinExistence type="predicted"/>
<evidence type="ECO:0000256" key="1">
    <source>
        <dbReference type="ARBA" id="ARBA00022737"/>
    </source>
</evidence>
<dbReference type="Proteomes" id="UP000004088">
    <property type="component" value="Unassembled WGS sequence"/>
</dbReference>
<dbReference type="Pfam" id="PF02493">
    <property type="entry name" value="MORN"/>
    <property type="match status" value="3"/>
</dbReference>
<keyword evidence="2" id="KW-0732">Signal</keyword>
<dbReference type="InterPro" id="IPR003409">
    <property type="entry name" value="MORN"/>
</dbReference>
<organism evidence="3 4">
    <name type="scientific">Kingella denitrificans ATCC 33394</name>
    <dbReference type="NCBI Taxonomy" id="888741"/>
    <lineage>
        <taxon>Bacteria</taxon>
        <taxon>Pseudomonadati</taxon>
        <taxon>Pseudomonadota</taxon>
        <taxon>Betaproteobacteria</taxon>
        <taxon>Neisseriales</taxon>
        <taxon>Neisseriaceae</taxon>
        <taxon>Kingella</taxon>
    </lineage>
</organism>
<sequence>MNHANLLRSAALLTALLIQPAWADTFAHDGCQYQGASLHGKPHGQGALTCADGRVYTGAFKNGQFHGKGQYVVPNRHSLMLAPFNMNSDKLRNMVLTGTFVNGLANGKFKVFQEGKHVFDMQFDRGIVTNMTLPQKR</sequence>
<dbReference type="HOGENOM" id="CLU_150625_0_0_4"/>
<protein>
    <submittedName>
        <fullName evidence="3">MORN repeat protein</fullName>
    </submittedName>
</protein>
<dbReference type="PANTHER" id="PTHR43215:SF14">
    <property type="entry name" value="RADIAL SPOKE HEAD 1 HOMOLOG"/>
    <property type="match status" value="1"/>
</dbReference>
<dbReference type="PANTHER" id="PTHR43215">
    <property type="entry name" value="RADIAL SPOKE HEAD 1 HOMOLOG"/>
    <property type="match status" value="1"/>
</dbReference>
<evidence type="ECO:0000313" key="3">
    <source>
        <dbReference type="EMBL" id="EGC18330.1"/>
    </source>
</evidence>
<dbReference type="AlphaFoldDB" id="F0EXA1"/>
<gene>
    <name evidence="3" type="ORF">HMPREF9098_0479</name>
</gene>
<evidence type="ECO:0000256" key="2">
    <source>
        <dbReference type="SAM" id="SignalP"/>
    </source>
</evidence>
<dbReference type="RefSeq" id="WP_003781537.1">
    <property type="nucleotide sequence ID" value="NZ_GL870929.1"/>
</dbReference>
<keyword evidence="4" id="KW-1185">Reference proteome</keyword>
<feature type="signal peptide" evidence="2">
    <location>
        <begin position="1"/>
        <end position="23"/>
    </location>
</feature>
<dbReference type="STRING" id="888741.HMPREF9098_0479"/>
<dbReference type="SUPFAM" id="SSF82185">
    <property type="entry name" value="Histone H3 K4-specific methyltransferase SET7/9 N-terminal domain"/>
    <property type="match status" value="1"/>
</dbReference>
<feature type="chain" id="PRO_5003251451" evidence="2">
    <location>
        <begin position="24"/>
        <end position="137"/>
    </location>
</feature>
<dbReference type="SMART" id="SM00698">
    <property type="entry name" value="MORN"/>
    <property type="match status" value="2"/>
</dbReference>
<name>F0EXA1_9NEIS</name>
<reference evidence="3 4" key="1">
    <citation type="submission" date="2011-01" db="EMBL/GenBank/DDBJ databases">
        <authorList>
            <person name="Muzny D."/>
            <person name="Qin X."/>
            <person name="Deng J."/>
            <person name="Jiang H."/>
            <person name="Liu Y."/>
            <person name="Qu J."/>
            <person name="Song X.-Z."/>
            <person name="Zhang L."/>
            <person name="Thornton R."/>
            <person name="Coyle M."/>
            <person name="Francisco L."/>
            <person name="Jackson L."/>
            <person name="Javaid M."/>
            <person name="Korchina V."/>
            <person name="Kovar C."/>
            <person name="Mata R."/>
            <person name="Mathew T."/>
            <person name="Ngo R."/>
            <person name="Nguyen L."/>
            <person name="Nguyen N."/>
            <person name="Okwuonu G."/>
            <person name="Ongeri F."/>
            <person name="Pham C."/>
            <person name="Simmons D."/>
            <person name="Wilczek-Boney K."/>
            <person name="Hale W."/>
            <person name="Jakkamsetti A."/>
            <person name="Pham P."/>
            <person name="Ruth R."/>
            <person name="San Lucas F."/>
            <person name="Warren J."/>
            <person name="Zhang J."/>
            <person name="Zhao Z."/>
            <person name="Zhou C."/>
            <person name="Zhu D."/>
            <person name="Lee S."/>
            <person name="Bess C."/>
            <person name="Blankenburg K."/>
            <person name="Forbes L."/>
            <person name="Fu Q."/>
            <person name="Gubbala S."/>
            <person name="Hirani K."/>
            <person name="Jayaseelan J.C."/>
            <person name="Lara F."/>
            <person name="Munidasa M."/>
            <person name="Palculict T."/>
            <person name="Patil S."/>
            <person name="Pu L.-L."/>
            <person name="Saada N."/>
            <person name="Tang L."/>
            <person name="Weissenberger G."/>
            <person name="Zhu Y."/>
            <person name="Hemphill L."/>
            <person name="Shang Y."/>
            <person name="Youmans B."/>
            <person name="Ayvaz T."/>
            <person name="Ross M."/>
            <person name="Santibanez J."/>
            <person name="Aqrawi P."/>
            <person name="Gross S."/>
            <person name="Joshi V."/>
            <person name="Fowler G."/>
            <person name="Nazareth L."/>
            <person name="Reid J."/>
            <person name="Worley K."/>
            <person name="Petrosino J."/>
            <person name="Highlander S."/>
            <person name="Gibbs R."/>
        </authorList>
    </citation>
    <scope>NUCLEOTIDE SEQUENCE [LARGE SCALE GENOMIC DNA]</scope>
    <source>
        <strain evidence="3 4">ATCC 33394</strain>
    </source>
</reference>
<comment type="caution">
    <text evidence="3">The sequence shown here is derived from an EMBL/GenBank/DDBJ whole genome shotgun (WGS) entry which is preliminary data.</text>
</comment>
<evidence type="ECO:0000313" key="4">
    <source>
        <dbReference type="Proteomes" id="UP000004088"/>
    </source>
</evidence>
<dbReference type="EMBL" id="AEWV01000006">
    <property type="protein sequence ID" value="EGC18330.1"/>
    <property type="molecule type" value="Genomic_DNA"/>
</dbReference>
<accession>F0EXA1</accession>